<accession>A0A5J6L7J8</accession>
<feature type="transmembrane region" description="Helical" evidence="2">
    <location>
        <begin position="16"/>
        <end position="38"/>
    </location>
</feature>
<gene>
    <name evidence="3" type="ORF">F6J85_17380</name>
</gene>
<keyword evidence="4" id="KW-1185">Reference proteome</keyword>
<protein>
    <submittedName>
        <fullName evidence="3">Amino acid transporter</fullName>
    </submittedName>
</protein>
<proteinExistence type="predicted"/>
<reference evidence="4" key="1">
    <citation type="submission" date="2019-09" db="EMBL/GenBank/DDBJ databases">
        <title>Mumia zhuanghuii sp. nov. isolated from the intestinal contents of plateau pika (Ochotona curzoniae) in the Qinghai-Tibet plateau of China.</title>
        <authorList>
            <person name="Tian Z."/>
        </authorList>
    </citation>
    <scope>NUCLEOTIDE SEQUENCE [LARGE SCALE GENOMIC DNA]</scope>
    <source>
        <strain evidence="4">L-031</strain>
    </source>
</reference>
<feature type="transmembrane region" description="Helical" evidence="2">
    <location>
        <begin position="50"/>
        <end position="75"/>
    </location>
</feature>
<keyword evidence="2" id="KW-0472">Membrane</keyword>
<dbReference type="EMBL" id="CP044232">
    <property type="protein sequence ID" value="QEW04679.1"/>
    <property type="molecule type" value="Genomic_DNA"/>
</dbReference>
<keyword evidence="2" id="KW-0812">Transmembrane</keyword>
<name>A0A5J6L7J8_9MICO</name>
<sequence>MTDKPTRRDLMRPLHLLGLAFLTAVFAGVVTLVTMGFFQDGPAGQAQRALVFGAIAAGIAFIAVLVIVALLLLAIDPAEVGKTVDRPVLLPDEDAASGDPDAPAGRNPPAV</sequence>
<dbReference type="KEGG" id="mlz:F6J85_17380"/>
<evidence type="ECO:0000313" key="3">
    <source>
        <dbReference type="EMBL" id="QEW04679.1"/>
    </source>
</evidence>
<dbReference type="RefSeq" id="WP_150927006.1">
    <property type="nucleotide sequence ID" value="NZ_CP044232.1"/>
</dbReference>
<keyword evidence="2" id="KW-1133">Transmembrane helix</keyword>
<dbReference type="AlphaFoldDB" id="A0A5J6L7J8"/>
<feature type="region of interest" description="Disordered" evidence="1">
    <location>
        <begin position="90"/>
        <end position="111"/>
    </location>
</feature>
<evidence type="ECO:0000256" key="1">
    <source>
        <dbReference type="SAM" id="MobiDB-lite"/>
    </source>
</evidence>
<evidence type="ECO:0000256" key="2">
    <source>
        <dbReference type="SAM" id="Phobius"/>
    </source>
</evidence>
<organism evidence="3 4">
    <name type="scientific">Microbacterium lushaniae</name>
    <dbReference type="NCBI Taxonomy" id="2614639"/>
    <lineage>
        <taxon>Bacteria</taxon>
        <taxon>Bacillati</taxon>
        <taxon>Actinomycetota</taxon>
        <taxon>Actinomycetes</taxon>
        <taxon>Micrococcales</taxon>
        <taxon>Microbacteriaceae</taxon>
        <taxon>Microbacterium</taxon>
    </lineage>
</organism>
<dbReference type="Proteomes" id="UP000325516">
    <property type="component" value="Chromosome"/>
</dbReference>
<evidence type="ECO:0000313" key="4">
    <source>
        <dbReference type="Proteomes" id="UP000325516"/>
    </source>
</evidence>